<dbReference type="Proteomes" id="UP000177798">
    <property type="component" value="Chromosome 4"/>
</dbReference>
<feature type="transmembrane region" description="Helical" evidence="1">
    <location>
        <begin position="6"/>
        <end position="29"/>
    </location>
</feature>
<protein>
    <submittedName>
        <fullName evidence="2">Uncharacterized protein</fullName>
    </submittedName>
</protein>
<organism evidence="2 3">
    <name type="scientific">Sclerotinia sclerotiorum (strain ATCC 18683 / 1980 / Ss-1)</name>
    <name type="common">White mold</name>
    <name type="synonym">Whetzelinia sclerotiorum</name>
    <dbReference type="NCBI Taxonomy" id="665079"/>
    <lineage>
        <taxon>Eukaryota</taxon>
        <taxon>Fungi</taxon>
        <taxon>Dikarya</taxon>
        <taxon>Ascomycota</taxon>
        <taxon>Pezizomycotina</taxon>
        <taxon>Leotiomycetes</taxon>
        <taxon>Helotiales</taxon>
        <taxon>Sclerotiniaceae</taxon>
        <taxon>Sclerotinia</taxon>
    </lineage>
</organism>
<dbReference type="KEGG" id="ssl:SS1G_02879"/>
<evidence type="ECO:0000313" key="3">
    <source>
        <dbReference type="Proteomes" id="UP000177798"/>
    </source>
</evidence>
<sequence>MSTYVIIGGSLAGAATLVVIICLVYDWYWDEKRDEDAERGNEMDGMDGMDGAS</sequence>
<keyword evidence="1" id="KW-1133">Transmembrane helix</keyword>
<proteinExistence type="predicted"/>
<dbReference type="RefSeq" id="XP_001596657.1">
    <property type="nucleotide sequence ID" value="XM_001596607.1"/>
</dbReference>
<evidence type="ECO:0000313" key="2">
    <source>
        <dbReference type="EMBL" id="APA09012.1"/>
    </source>
</evidence>
<evidence type="ECO:0000256" key="1">
    <source>
        <dbReference type="SAM" id="Phobius"/>
    </source>
</evidence>
<name>A0A1D9Q2F9_SCLS1</name>
<keyword evidence="1" id="KW-0472">Membrane</keyword>
<accession>A0A1D9Q2F9</accession>
<gene>
    <name evidence="2" type="ORF">sscle_04g037820</name>
</gene>
<dbReference type="VEuPathDB" id="FungiDB:sscle_04g037820"/>
<dbReference type="AlphaFoldDB" id="A0A1D9Q2F9"/>
<reference evidence="3" key="1">
    <citation type="journal article" date="2017" name="Genome Biol. Evol.">
        <title>The complete genome sequence of the phytopathogenic fungus Sclerotinia sclerotiorum reveals insights into the genome architecture of broad host range pathogens.</title>
        <authorList>
            <person name="Derbyshire M."/>
            <person name="Denton-Giles M."/>
            <person name="Hegedus D."/>
            <person name="Seifbarghy S."/>
            <person name="Rollins J."/>
            <person name="van Kan J."/>
            <person name="Seidl M.F."/>
            <person name="Faino L."/>
            <person name="Mbengue M."/>
            <person name="Navaud O."/>
            <person name="Raffaele S."/>
            <person name="Hammond-Kosack K."/>
            <person name="Heard S."/>
            <person name="Oliver R."/>
        </authorList>
    </citation>
    <scope>NUCLEOTIDE SEQUENCE [LARGE SCALE GENOMIC DNA]</scope>
    <source>
        <strain evidence="3">ATCC 18683 / 1980 / Ss-1</strain>
    </source>
</reference>
<keyword evidence="1" id="KW-0812">Transmembrane</keyword>
<dbReference type="EMBL" id="CP017817">
    <property type="protein sequence ID" value="APA09012.1"/>
    <property type="molecule type" value="Genomic_DNA"/>
</dbReference>